<name>A0A6G4XBI4_9ACTN</name>
<dbReference type="Gene3D" id="1.10.530.10">
    <property type="match status" value="1"/>
</dbReference>
<evidence type="ECO:0000313" key="1">
    <source>
        <dbReference type="EMBL" id="NGO74613.1"/>
    </source>
</evidence>
<keyword evidence="2" id="KW-1185">Reference proteome</keyword>
<proteinExistence type="predicted"/>
<protein>
    <submittedName>
        <fullName evidence="1">Uncharacterized protein</fullName>
    </submittedName>
</protein>
<dbReference type="Proteomes" id="UP000481109">
    <property type="component" value="Unassembled WGS sequence"/>
</dbReference>
<dbReference type="AlphaFoldDB" id="A0A6G4XBI4"/>
<organism evidence="1 2">
    <name type="scientific">Streptomyces mesophilus</name>
    <dbReference type="NCBI Taxonomy" id="1775132"/>
    <lineage>
        <taxon>Bacteria</taxon>
        <taxon>Bacillati</taxon>
        <taxon>Actinomycetota</taxon>
        <taxon>Actinomycetes</taxon>
        <taxon>Kitasatosporales</taxon>
        <taxon>Streptomycetaceae</taxon>
        <taxon>Streptomyces</taxon>
    </lineage>
</organism>
<gene>
    <name evidence="1" type="ORF">G6045_02770</name>
</gene>
<reference evidence="1 2" key="1">
    <citation type="submission" date="2020-02" db="EMBL/GenBank/DDBJ databases">
        <title>Whole-genome analyses of novel actinobacteria.</title>
        <authorList>
            <person name="Sahin N."/>
            <person name="Tokatli A."/>
        </authorList>
    </citation>
    <scope>NUCLEOTIDE SEQUENCE [LARGE SCALE GENOMIC DNA]</scope>
    <source>
        <strain evidence="1 2">YC504</strain>
    </source>
</reference>
<sequence>MPVAYTYRADVEFLEGCNAALVERNADEFRRLRDLLLSIEPSASRAAKKTDWVSENRKPYDDRLREANELVTHLSDGYDKAQSALLHYARALEIAKSHYSDGLRAESTLKGLVAQVGEAVTETAQRAEPMRQWEDLRGTTGFLDWMAEVTVDIDDIEDEANRAHDDASAAFGRAKRVEKEARDSCTASMDAAYKALPDFRGGGFGDAKDLLSSIPALRAEAAQARNDPLAKLAGSGPKAEFTQRVGTEDESPALRDIRMRLTQLPEAEDAYWSVPSDEQDRREWIAANKEIIKAAAERSGLPADMVAGIAWQEIGGQWGWMDDGVDTIREISDSGWLPWTPENLPIDRLASPPDETSFGPIAMQVRRGAEVLGYDPENLTEGQRDTIEAALQDPGQNMFIAGEYLKMLKEESGFADVPAEEMTREQRQELAARYNGGPYWQNDQAQAYGRGFDRNLDDARGAIK</sequence>
<accession>A0A6G4XBI4</accession>
<comment type="caution">
    <text evidence="1">The sequence shown here is derived from an EMBL/GenBank/DDBJ whole genome shotgun (WGS) entry which is preliminary data.</text>
</comment>
<dbReference type="EMBL" id="JAAKZW010000004">
    <property type="protein sequence ID" value="NGO74613.1"/>
    <property type="molecule type" value="Genomic_DNA"/>
</dbReference>
<evidence type="ECO:0000313" key="2">
    <source>
        <dbReference type="Proteomes" id="UP000481109"/>
    </source>
</evidence>